<evidence type="ECO:0000256" key="1">
    <source>
        <dbReference type="ARBA" id="ARBA00022729"/>
    </source>
</evidence>
<dbReference type="Gene3D" id="2.60.40.1240">
    <property type="match status" value="1"/>
</dbReference>
<feature type="transmembrane region" description="Helical" evidence="3">
    <location>
        <begin position="48"/>
        <end position="71"/>
    </location>
</feature>
<keyword evidence="6" id="KW-1185">Reference proteome</keyword>
<dbReference type="AlphaFoldDB" id="A0AAE6NQW3"/>
<dbReference type="InterPro" id="IPR029050">
    <property type="entry name" value="Immunoprotect_excell_Ig-like"/>
</dbReference>
<dbReference type="GeneID" id="90928314"/>
<feature type="transmembrane region" description="Helical" evidence="3">
    <location>
        <begin position="109"/>
        <end position="133"/>
    </location>
</feature>
<evidence type="ECO:0000313" key="7">
    <source>
        <dbReference type="Proteomes" id="UP000325458"/>
    </source>
</evidence>
<accession>A0AAE6NQW3</accession>
<feature type="transmembrane region" description="Helical" evidence="3">
    <location>
        <begin position="77"/>
        <end position="97"/>
    </location>
</feature>
<proteinExistence type="predicted"/>
<feature type="compositionally biased region" description="Low complexity" evidence="2">
    <location>
        <begin position="24"/>
        <end position="35"/>
    </location>
</feature>
<reference evidence="5 7" key="2">
    <citation type="submission" date="2017-09" db="EMBL/GenBank/DDBJ databases">
        <authorList>
            <person name="Lee N."/>
            <person name="Cho B.-K."/>
        </authorList>
    </citation>
    <scope>NUCLEOTIDE SEQUENCE [LARGE SCALE GENOMIC DNA]</scope>
    <source>
        <strain evidence="5 7">ATCC 23948</strain>
    </source>
</reference>
<organism evidence="5 7">
    <name type="scientific">Streptomyces platensis</name>
    <dbReference type="NCBI Taxonomy" id="58346"/>
    <lineage>
        <taxon>Bacteria</taxon>
        <taxon>Bacillati</taxon>
        <taxon>Actinomycetota</taxon>
        <taxon>Actinomycetes</taxon>
        <taxon>Kitasatosporales</taxon>
        <taxon>Streptomycetaceae</taxon>
        <taxon>Streptomyces</taxon>
    </lineage>
</organism>
<name>A0AAE6NQW3_STRPT</name>
<feature type="region of interest" description="Disordered" evidence="2">
    <location>
        <begin position="1"/>
        <end position="45"/>
    </location>
</feature>
<evidence type="ECO:0000256" key="2">
    <source>
        <dbReference type="SAM" id="MobiDB-lite"/>
    </source>
</evidence>
<reference evidence="4 6" key="1">
    <citation type="submission" date="2016-09" db="EMBL/GenBank/DDBJ databases">
        <title>Streptomyces platensis DSM40041, a candidate organism with high potential of specific P450 cytochromes.</title>
        <authorList>
            <person name="Grumaz C."/>
            <person name="Vainshtein Y."/>
            <person name="Kirstahler P."/>
            <person name="Sohn K."/>
        </authorList>
    </citation>
    <scope>NUCLEOTIDE SEQUENCE [LARGE SCALE GENOMIC DNA]</scope>
    <source>
        <strain evidence="4 6">DSM 40041</strain>
    </source>
</reference>
<dbReference type="Proteomes" id="UP000194225">
    <property type="component" value="Unassembled WGS sequence"/>
</dbReference>
<sequence length="303" mass="31203">MADSPKPQAGAPCGDASPLADSRGGPAAPDSDSPGPSAPRPRPPRNGLGIAALTFAALGLLLLATLGVVGAAGPARILFWVAGLFVTTALVLGLLGARRAKQGYAGHRAKCVTGAVLGGLATVWCLNGAVAVADPLHQVSCRPSQPQSKTSAATGSSPASFHTTYCFKNGVQATVSAPKPYTPRQMKHDWERGYTPGNRTVAVEVTIRNGSTNVVDLAEFFGIAAKDANGRTAEAVFEGDDHSRGLGKTLLLPGMTKVVTQGFALPPNASKSMAVEVSLALASDRRAVWSGPDESAWWSGRVR</sequence>
<dbReference type="KEGG" id="spla:CP981_34370"/>
<keyword evidence="3" id="KW-0812">Transmembrane</keyword>
<keyword evidence="1" id="KW-0732">Signal</keyword>
<protein>
    <recommendedName>
        <fullName evidence="8">DUF4352 domain-containing protein</fullName>
    </recommendedName>
</protein>
<dbReference type="Proteomes" id="UP000325458">
    <property type="component" value="Chromosome"/>
</dbReference>
<dbReference type="EMBL" id="MIGA01000001">
    <property type="protein sequence ID" value="OSY48355.1"/>
    <property type="molecule type" value="Genomic_DNA"/>
</dbReference>
<evidence type="ECO:0000313" key="4">
    <source>
        <dbReference type="EMBL" id="OSY48355.1"/>
    </source>
</evidence>
<evidence type="ECO:0000313" key="5">
    <source>
        <dbReference type="EMBL" id="QEV56016.1"/>
    </source>
</evidence>
<evidence type="ECO:0000256" key="3">
    <source>
        <dbReference type="SAM" id="Phobius"/>
    </source>
</evidence>
<evidence type="ECO:0000313" key="6">
    <source>
        <dbReference type="Proteomes" id="UP000194225"/>
    </source>
</evidence>
<dbReference type="RefSeq" id="WP_085922282.1">
    <property type="nucleotide sequence ID" value="NZ_BAABSS010000001.1"/>
</dbReference>
<keyword evidence="3" id="KW-1133">Transmembrane helix</keyword>
<evidence type="ECO:0008006" key="8">
    <source>
        <dbReference type="Google" id="ProtNLM"/>
    </source>
</evidence>
<gene>
    <name evidence="4" type="ORF">BG653_00232</name>
    <name evidence="5" type="ORF">CP981_34370</name>
</gene>
<dbReference type="EMBL" id="CP023691">
    <property type="protein sequence ID" value="QEV56016.1"/>
    <property type="molecule type" value="Genomic_DNA"/>
</dbReference>
<keyword evidence="3" id="KW-0472">Membrane</keyword>